<dbReference type="GO" id="GO:0016020">
    <property type="term" value="C:membrane"/>
    <property type="evidence" value="ECO:0007669"/>
    <property type="project" value="TreeGrafter"/>
</dbReference>
<dbReference type="InterPro" id="IPR036961">
    <property type="entry name" value="Kinesin_motor_dom_sf"/>
</dbReference>
<keyword evidence="4" id="KW-0505">Motor protein</keyword>
<evidence type="ECO:0000256" key="4">
    <source>
        <dbReference type="ARBA" id="ARBA00023175"/>
    </source>
</evidence>
<keyword evidence="7" id="KW-0175">Coiled coil</keyword>
<organism evidence="10 11">
    <name type="scientific">Nannochloropsis salina CCMP1776</name>
    <dbReference type="NCBI Taxonomy" id="1027361"/>
    <lineage>
        <taxon>Eukaryota</taxon>
        <taxon>Sar</taxon>
        <taxon>Stramenopiles</taxon>
        <taxon>Ochrophyta</taxon>
        <taxon>Eustigmatophyceae</taxon>
        <taxon>Eustigmatales</taxon>
        <taxon>Monodopsidaceae</taxon>
        <taxon>Microchloropsis</taxon>
        <taxon>Microchloropsis salina</taxon>
    </lineage>
</organism>
<dbReference type="SMART" id="SM00242">
    <property type="entry name" value="MYSc"/>
    <property type="match status" value="1"/>
</dbReference>
<feature type="region of interest" description="Disordered" evidence="8">
    <location>
        <begin position="597"/>
        <end position="616"/>
    </location>
</feature>
<feature type="domain" description="Myosin motor" evidence="9">
    <location>
        <begin position="81"/>
        <end position="160"/>
    </location>
</feature>
<feature type="region of interest" description="Disordered" evidence="8">
    <location>
        <begin position="267"/>
        <end position="296"/>
    </location>
</feature>
<dbReference type="PROSITE" id="PS50096">
    <property type="entry name" value="IQ"/>
    <property type="match status" value="3"/>
</dbReference>
<comment type="caution">
    <text evidence="6">Lacks conserved residue(s) required for the propagation of feature annotation.</text>
</comment>
<feature type="region of interest" description="Disordered" evidence="8">
    <location>
        <begin position="554"/>
        <end position="583"/>
    </location>
</feature>
<dbReference type="OrthoDB" id="6108017at2759"/>
<feature type="region of interest" description="Disordered" evidence="8">
    <location>
        <begin position="705"/>
        <end position="861"/>
    </location>
</feature>
<evidence type="ECO:0000259" key="9">
    <source>
        <dbReference type="PROSITE" id="PS51456"/>
    </source>
</evidence>
<comment type="caution">
    <text evidence="10">The sequence shown here is derived from an EMBL/GenBank/DDBJ whole genome shotgun (WGS) entry which is preliminary data.</text>
</comment>
<evidence type="ECO:0000256" key="6">
    <source>
        <dbReference type="PROSITE-ProRule" id="PRU00782"/>
    </source>
</evidence>
<dbReference type="SMART" id="SM00015">
    <property type="entry name" value="IQ"/>
    <property type="match status" value="5"/>
</dbReference>
<evidence type="ECO:0000256" key="2">
    <source>
        <dbReference type="ARBA" id="ARBA00022840"/>
    </source>
</evidence>
<dbReference type="PROSITE" id="PS51456">
    <property type="entry name" value="MYOSIN_MOTOR"/>
    <property type="match status" value="2"/>
</dbReference>
<dbReference type="FunFam" id="1.10.10.820:FF:000001">
    <property type="entry name" value="Myosin heavy chain"/>
    <property type="match status" value="1"/>
</dbReference>
<dbReference type="GO" id="GO:0016459">
    <property type="term" value="C:myosin complex"/>
    <property type="evidence" value="ECO:0007669"/>
    <property type="project" value="UniProtKB-KW"/>
</dbReference>
<keyword evidence="11" id="KW-1185">Reference proteome</keyword>
<dbReference type="GO" id="GO:0000146">
    <property type="term" value="F:microfilament motor activity"/>
    <property type="evidence" value="ECO:0007669"/>
    <property type="project" value="TreeGrafter"/>
</dbReference>
<evidence type="ECO:0000256" key="7">
    <source>
        <dbReference type="SAM" id="Coils"/>
    </source>
</evidence>
<dbReference type="GO" id="GO:0007015">
    <property type="term" value="P:actin filament organization"/>
    <property type="evidence" value="ECO:0007669"/>
    <property type="project" value="TreeGrafter"/>
</dbReference>
<feature type="compositionally biased region" description="Acidic residues" evidence="8">
    <location>
        <begin position="280"/>
        <end position="292"/>
    </location>
</feature>
<dbReference type="Proteomes" id="UP000355283">
    <property type="component" value="Unassembled WGS sequence"/>
</dbReference>
<feature type="compositionally biased region" description="Gly residues" evidence="8">
    <location>
        <begin position="722"/>
        <end position="741"/>
    </location>
</feature>
<keyword evidence="5 6" id="KW-0009">Actin-binding</keyword>
<dbReference type="PANTHER" id="PTHR13140:SF845">
    <property type="entry name" value="MYOSIN-LIKE PROTEIN"/>
    <property type="match status" value="1"/>
</dbReference>
<feature type="region of interest" description="Disordered" evidence="8">
    <location>
        <begin position="652"/>
        <end position="685"/>
    </location>
</feature>
<dbReference type="Gene3D" id="6.20.240.20">
    <property type="match status" value="1"/>
</dbReference>
<comment type="similarity">
    <text evidence="6">Belongs to the TRAFAC class myosin-kinesin ATPase superfamily. Myosin family.</text>
</comment>
<dbReference type="PANTHER" id="PTHR13140">
    <property type="entry name" value="MYOSIN"/>
    <property type="match status" value="1"/>
</dbReference>
<name>A0A4D9D084_9STRA</name>
<dbReference type="Gene3D" id="3.40.850.10">
    <property type="entry name" value="Kinesin motor domain"/>
    <property type="match status" value="1"/>
</dbReference>
<protein>
    <recommendedName>
        <fullName evidence="9">Myosin motor domain-containing protein</fullName>
    </recommendedName>
</protein>
<proteinExistence type="inferred from homology"/>
<feature type="region of interest" description="Disordered" evidence="8">
    <location>
        <begin position="1362"/>
        <end position="1399"/>
    </location>
</feature>
<evidence type="ECO:0000256" key="5">
    <source>
        <dbReference type="ARBA" id="ARBA00023203"/>
    </source>
</evidence>
<reference evidence="10 11" key="1">
    <citation type="submission" date="2019-01" db="EMBL/GenBank/DDBJ databases">
        <title>Nuclear Genome Assembly of the Microalgal Biofuel strain Nannochloropsis salina CCMP1776.</title>
        <authorList>
            <person name="Hovde B."/>
        </authorList>
    </citation>
    <scope>NUCLEOTIDE SEQUENCE [LARGE SCALE GENOMIC DNA]</scope>
    <source>
        <strain evidence="10 11">CCMP1776</strain>
    </source>
</reference>
<sequence length="1399" mass="154312">MEVGASVWVADAGPDTWVEGTVLTKRLVDGGLGVAGGGGKAGQQYDLEIELLDRAGKITFRVAAGETEAADVKLRNEEDVSLVQDLITLPHLHEPAILHSLQERFEEGAIYTFTGPILLAVNPFKRLLGMYTEEVLLTYFEQVRRGGGAGEERNFHIFYQLLAGATAEEKAAWQLQGIETYHYTNQEQLRYGGVLEAVRVARSGYPVRLVHSEFYARYRCLALALALPPSRSPSLPHVIDAVRDPLKAREWCWRVLDAILENQERENVPGLAEGGKEGEGGEEGGTEGEAGEEGGKEETWFRDELQLEREAVQVGKSKVFLRKAAYEVLEHKRTAWLTQAAIRLQAFFRGAWLRREFVLLRAATGMLQRVLRGMLGRRRAHDRREEKAAARIQVHYRRHAAQRRFRLVSRLVAWVQSRARGRTGRRRALARKTEDRSLILQRWLRMRIAHNRYTRFREAVIRVQCGFRRRRAMDTLRELRKEAKDVGRLQEINDKLKEEVVELHRQLQLTAEAERQAESAKAEAAKVVAREEELRVWQAKATEWEQMYQAERRLRSGKRGGDKEKRQIDLGTGRARIGNETQASLETHIARAREESVRLQAETTAAQEDAHRASQELAHAKHELLGEQRRRHQLQDRLHSFQEEGRAASAVASLPSSSSSSSFASSLSVLPRVPSPSPSASSRELSLPVLSVDSGSAFATVERTHSLSLSRHKRRHNRSFSGGEGGTGGGAGGGGGGGRGALGSSHRLVEALAAQSGGRRKRSVGEVEREGVVPLGPSAVEEEEGDGKGGEEGVEAAKKTRKDRGKEEETAEGEGKGEEGAREGGAGRPGSLSTSKGRRTSALGLSHSSLQPSFATSPSLEASAEVVGAGGGWEEGEYNDLDASVDLVDEEQPLLSRGDRLQRRRAEVEKLVQRCQGYRVLLQEGVAVEVMEVLLPPSPAPPSSPSHPLPPSLPPSCTFHPVKMRVEGLLSPSRLSDPGPTSPLALPIGNEDLVKARLVWEDDKHHPSKRGSFFQSLGWGRTRRMSSLGTTTASLGPGAQAVPDAIHLTELYGVVRGLRRIRPNAVYLAAAAAVMAAAEGEAGGEGGMEHSRLLTLTTLQLPQKPRRGLVLRFPRREDRNAFLDGLRKCLGDLLQVDLSPATLEGVGEGGGEGRGEVSVWAKLLRERAKARPVFVREGEGGAEGGKEGEDGALYVPLADAEAVLGAERREIKRTFGLLLDTEFDVNGLEDENRGLRAEVTRLALTLKGKDTELERAHHEQKERIALLRKVEGLELRNADLEQIMRKTDEAQEAQHREERSFLTQQLDGQVKANKELVEKSVSLQKENHKLKEDVRRLSDMIREREEEYNQILARAEFDRALSPPLSSSSTYALTALPPIPSSSPPLPPVVASPEKRRQG</sequence>
<accession>A0A4D9D084</accession>
<dbReference type="GO" id="GO:0005524">
    <property type="term" value="F:ATP binding"/>
    <property type="evidence" value="ECO:0007669"/>
    <property type="project" value="UniProtKB-KW"/>
</dbReference>
<keyword evidence="2" id="KW-0067">ATP-binding</keyword>
<dbReference type="Gene3D" id="1.10.10.820">
    <property type="match status" value="1"/>
</dbReference>
<feature type="compositionally biased region" description="Low complexity" evidence="8">
    <location>
        <begin position="1362"/>
        <end position="1376"/>
    </location>
</feature>
<feature type="domain" description="Myosin motor" evidence="9">
    <location>
        <begin position="186"/>
        <end position="334"/>
    </location>
</feature>
<dbReference type="Pfam" id="PF00063">
    <property type="entry name" value="Myosin_head"/>
    <property type="match status" value="1"/>
</dbReference>
<dbReference type="GO" id="GO:0051015">
    <property type="term" value="F:actin filament binding"/>
    <property type="evidence" value="ECO:0007669"/>
    <property type="project" value="TreeGrafter"/>
</dbReference>
<dbReference type="InterPro" id="IPR000048">
    <property type="entry name" value="IQ_motif_EF-hand-BS"/>
</dbReference>
<dbReference type="InterPro" id="IPR027417">
    <property type="entry name" value="P-loop_NTPase"/>
</dbReference>
<evidence type="ECO:0000256" key="1">
    <source>
        <dbReference type="ARBA" id="ARBA00022741"/>
    </source>
</evidence>
<dbReference type="GO" id="GO:0005737">
    <property type="term" value="C:cytoplasm"/>
    <property type="evidence" value="ECO:0007669"/>
    <property type="project" value="TreeGrafter"/>
</dbReference>
<dbReference type="EMBL" id="SDOX01000079">
    <property type="protein sequence ID" value="TFJ83015.1"/>
    <property type="molecule type" value="Genomic_DNA"/>
</dbReference>
<evidence type="ECO:0000313" key="10">
    <source>
        <dbReference type="EMBL" id="TFJ83015.1"/>
    </source>
</evidence>
<feature type="compositionally biased region" description="Pro residues" evidence="8">
    <location>
        <begin position="1377"/>
        <end position="1390"/>
    </location>
</feature>
<keyword evidence="3 6" id="KW-0518">Myosin</keyword>
<feature type="compositionally biased region" description="Basic and acidic residues" evidence="8">
    <location>
        <begin position="786"/>
        <end position="822"/>
    </location>
</feature>
<feature type="coiled-coil region" evidence="7">
    <location>
        <begin position="479"/>
        <end position="530"/>
    </location>
</feature>
<feature type="compositionally biased region" description="Polar residues" evidence="8">
    <location>
        <begin position="846"/>
        <end position="860"/>
    </location>
</feature>
<gene>
    <name evidence="10" type="ORF">NSK_005674</name>
</gene>
<evidence type="ECO:0000313" key="11">
    <source>
        <dbReference type="Proteomes" id="UP000355283"/>
    </source>
</evidence>
<keyword evidence="1" id="KW-0547">Nucleotide-binding</keyword>
<evidence type="ECO:0000256" key="8">
    <source>
        <dbReference type="SAM" id="MobiDB-lite"/>
    </source>
</evidence>
<dbReference type="SUPFAM" id="SSF52540">
    <property type="entry name" value="P-loop containing nucleoside triphosphate hydrolases"/>
    <property type="match status" value="1"/>
</dbReference>
<feature type="coiled-coil region" evidence="7">
    <location>
        <begin position="1225"/>
        <end position="1354"/>
    </location>
</feature>
<evidence type="ECO:0000256" key="3">
    <source>
        <dbReference type="ARBA" id="ARBA00023123"/>
    </source>
</evidence>
<dbReference type="Gene3D" id="1.20.5.190">
    <property type="match status" value="2"/>
</dbReference>
<feature type="compositionally biased region" description="Basic and acidic residues" evidence="8">
    <location>
        <begin position="554"/>
        <end position="568"/>
    </location>
</feature>
<dbReference type="InterPro" id="IPR001609">
    <property type="entry name" value="Myosin_head_motor_dom-like"/>
</dbReference>